<gene>
    <name evidence="1" type="ORF">C5B42_04295</name>
</gene>
<protein>
    <submittedName>
        <fullName evidence="1">Uncharacterized protein</fullName>
    </submittedName>
</protein>
<dbReference type="AlphaFoldDB" id="A0A317JPL5"/>
<sequence length="71" mass="8147">MAQNSAKITVPSKVTCLEMIEDAKSKGLTVISSTEEQRGRWTVIVEGDLATRINWCDKWSVYRPVTRRYGW</sequence>
<evidence type="ECO:0000313" key="2">
    <source>
        <dbReference type="Proteomes" id="UP000246104"/>
    </source>
</evidence>
<reference evidence="1 2" key="1">
    <citation type="submission" date="2018-02" db="EMBL/GenBank/DDBJ databases">
        <title>Genomic Reconstructions from Amazon Rainforest and Pasture Soil Reveal Novel Insights into the Physiology of Candidate Phyla in Tropical Sites.</title>
        <authorList>
            <person name="Kroeger M.E."/>
            <person name="Delmont T."/>
            <person name="Eren A.M."/>
            <person name="Guo J."/>
            <person name="Meyer K.M."/>
            <person name="Khan K."/>
            <person name="Rodrigues J.L.M."/>
            <person name="Bohannan B.J.M."/>
            <person name="Tringe S."/>
            <person name="Borges C.D."/>
            <person name="Tiedje J."/>
            <person name="Tsai S.M."/>
            <person name="Nusslein K."/>
        </authorList>
    </citation>
    <scope>NUCLEOTIDE SEQUENCE [LARGE SCALE GENOMIC DNA]</scope>
    <source>
        <strain evidence="1">Amazon FNV 2010 28 9</strain>
    </source>
</reference>
<accession>A0A317JPL5</accession>
<comment type="caution">
    <text evidence="1">The sequence shown here is derived from an EMBL/GenBank/DDBJ whole genome shotgun (WGS) entry which is preliminary data.</text>
</comment>
<organism evidence="1 2">
    <name type="scientific">Candidatus Cerribacteria bacterium 'Amazon FNV 2010 28 9'</name>
    <dbReference type="NCBI Taxonomy" id="2081795"/>
    <lineage>
        <taxon>Bacteria</taxon>
        <taxon>Candidatus Cerribacteria</taxon>
    </lineage>
</organism>
<dbReference type="Proteomes" id="UP000246104">
    <property type="component" value="Unassembled WGS sequence"/>
</dbReference>
<name>A0A317JPL5_9BACT</name>
<dbReference type="EMBL" id="PSRQ01000047">
    <property type="protein sequence ID" value="PWU23060.1"/>
    <property type="molecule type" value="Genomic_DNA"/>
</dbReference>
<proteinExistence type="predicted"/>
<evidence type="ECO:0000313" key="1">
    <source>
        <dbReference type="EMBL" id="PWU23060.1"/>
    </source>
</evidence>